<organism evidence="3 4">
    <name type="scientific">Candidatus Saccharicenans subterraneus</name>
    <dbReference type="NCBI Taxonomy" id="2508984"/>
    <lineage>
        <taxon>Bacteria</taxon>
        <taxon>Candidatus Aminicenantota</taxon>
        <taxon>Candidatus Aminicenantia</taxon>
        <taxon>Candidatus Aminicenantales</taxon>
        <taxon>Candidatus Saccharicenantaceae</taxon>
        <taxon>Candidatus Saccharicenans</taxon>
    </lineage>
</organism>
<dbReference type="PANTHER" id="PTHR43767">
    <property type="entry name" value="LONG-CHAIN-FATTY-ACID--COA LIGASE"/>
    <property type="match status" value="1"/>
</dbReference>
<dbReference type="InterPro" id="IPR045851">
    <property type="entry name" value="AMP-bd_C_sf"/>
</dbReference>
<dbReference type="InterPro" id="IPR000873">
    <property type="entry name" value="AMP-dep_synth/lig_dom"/>
</dbReference>
<dbReference type="Proteomes" id="UP000257323">
    <property type="component" value="Unassembled WGS sequence"/>
</dbReference>
<evidence type="ECO:0000313" key="3">
    <source>
        <dbReference type="EMBL" id="RFT15623.1"/>
    </source>
</evidence>
<protein>
    <submittedName>
        <fullName evidence="3">Long-chain-fatty-acid--CoA ligase</fullName>
    </submittedName>
</protein>
<dbReference type="GO" id="GO:0016877">
    <property type="term" value="F:ligase activity, forming carbon-sulfur bonds"/>
    <property type="evidence" value="ECO:0007669"/>
    <property type="project" value="UniProtKB-ARBA"/>
</dbReference>
<sequence length="537" mass="60436">MQFDPVLVHDWLSRTARRQPDKIALISRGQRLSYREVEEKSANLAAALVLMGLRRGERVVICLDNSPEAVISIYGILKAGGVFIILEPKSPWPVINSIIEDSGARILITYRRKLFQKEAFEPPSEELQIIIVDGSQSPPRTFPKALNFAGLMEKLSVDVHFPRLLENDLACLIYTSGSTGKPKGIICTHHNVVTAARSIIQYLGNTSDDIILDVLPLSFDYGLYQVLMCFMFGGTVVLESSFGYIQDILAAIEKEKVTGFPIIPSISAMLLKLKKFPEKQLRSLRYITNTGAAWPVSHIRQLRQLLPEVKLFSMYGLSECKRVSYLPPDLIDKYPDSVGIPMPNLEVMIVDRRGQPVPPGKPGQLLVRGPTVMQGYWRDKKLTKRVFRQGRYPEDRWLHTGDLFRQDENGLLYFLGRRDRQIKSYGHRINLAEVEKVISGLDGIVEVAAVAVPDEIGGAVIGVFVAGRKGAKLDENLIKQHCQQNLEPYKMPRHIWLMDSLPKTPNGKINYKKLLASLKKGEPHKKPVQLKIFPEPG</sequence>
<dbReference type="Pfam" id="PF13193">
    <property type="entry name" value="AMP-binding_C"/>
    <property type="match status" value="1"/>
</dbReference>
<accession>A0A3E2BLK1</accession>
<dbReference type="Gene3D" id="3.30.300.30">
    <property type="match status" value="1"/>
</dbReference>
<reference evidence="3 4" key="1">
    <citation type="submission" date="2018-08" db="EMBL/GenBank/DDBJ databases">
        <title>Genome analysis of the thermophilic bacterium of the candidate phylum Aminicenantes from deep subsurface aquifer revealed its physiology and ecological role.</title>
        <authorList>
            <person name="Kadnikov V.V."/>
            <person name="Mardanov A.V."/>
            <person name="Beletsky A.V."/>
            <person name="Karnachuk O.V."/>
            <person name="Ravin N.V."/>
        </authorList>
    </citation>
    <scope>NUCLEOTIDE SEQUENCE [LARGE SCALE GENOMIC DNA]</scope>
    <source>
        <strain evidence="3">BY38</strain>
    </source>
</reference>
<keyword evidence="3" id="KW-0436">Ligase</keyword>
<dbReference type="InterPro" id="IPR020845">
    <property type="entry name" value="AMP-binding_CS"/>
</dbReference>
<name>A0A3E2BLK1_9BACT</name>
<evidence type="ECO:0000259" key="1">
    <source>
        <dbReference type="Pfam" id="PF00501"/>
    </source>
</evidence>
<dbReference type="PROSITE" id="PS00455">
    <property type="entry name" value="AMP_BINDING"/>
    <property type="match status" value="1"/>
</dbReference>
<evidence type="ECO:0000259" key="2">
    <source>
        <dbReference type="Pfam" id="PF13193"/>
    </source>
</evidence>
<proteinExistence type="predicted"/>
<dbReference type="SUPFAM" id="SSF56801">
    <property type="entry name" value="Acetyl-CoA synthetase-like"/>
    <property type="match status" value="1"/>
</dbReference>
<gene>
    <name evidence="3" type="ORF">OP8BY_0271</name>
</gene>
<dbReference type="EMBL" id="QUAH01000008">
    <property type="protein sequence ID" value="RFT15623.1"/>
    <property type="molecule type" value="Genomic_DNA"/>
</dbReference>
<dbReference type="InterPro" id="IPR025110">
    <property type="entry name" value="AMP-bd_C"/>
</dbReference>
<dbReference type="InterPro" id="IPR050237">
    <property type="entry name" value="ATP-dep_AMP-bd_enzyme"/>
</dbReference>
<feature type="domain" description="AMP-binding enzyme C-terminal" evidence="2">
    <location>
        <begin position="433"/>
        <end position="508"/>
    </location>
</feature>
<dbReference type="PANTHER" id="PTHR43767:SF10">
    <property type="entry name" value="SURFACTIN SYNTHASE SUBUNIT 1"/>
    <property type="match status" value="1"/>
</dbReference>
<dbReference type="Pfam" id="PF00501">
    <property type="entry name" value="AMP-binding"/>
    <property type="match status" value="1"/>
</dbReference>
<evidence type="ECO:0000313" key="4">
    <source>
        <dbReference type="Proteomes" id="UP000257323"/>
    </source>
</evidence>
<feature type="domain" description="AMP-dependent synthetase/ligase" evidence="1">
    <location>
        <begin position="13"/>
        <end position="377"/>
    </location>
</feature>
<dbReference type="InterPro" id="IPR042099">
    <property type="entry name" value="ANL_N_sf"/>
</dbReference>
<dbReference type="Gene3D" id="3.40.50.12780">
    <property type="entry name" value="N-terminal domain of ligase-like"/>
    <property type="match status" value="1"/>
</dbReference>
<dbReference type="AlphaFoldDB" id="A0A3E2BLK1"/>
<comment type="caution">
    <text evidence="3">The sequence shown here is derived from an EMBL/GenBank/DDBJ whole genome shotgun (WGS) entry which is preliminary data.</text>
</comment>